<accession>A0A6D2K8I4</accession>
<dbReference type="OrthoDB" id="1078367at2759"/>
<comment type="caution">
    <text evidence="2">The sequence shown here is derived from an EMBL/GenBank/DDBJ whole genome shotgun (WGS) entry which is preliminary data.</text>
</comment>
<evidence type="ECO:0000313" key="2">
    <source>
        <dbReference type="EMBL" id="CAA7048070.1"/>
    </source>
</evidence>
<proteinExistence type="predicted"/>
<evidence type="ECO:0000313" key="3">
    <source>
        <dbReference type="Proteomes" id="UP000467841"/>
    </source>
</evidence>
<dbReference type="GO" id="GO:0003697">
    <property type="term" value="F:single-stranded DNA binding"/>
    <property type="evidence" value="ECO:0007669"/>
    <property type="project" value="InterPro"/>
</dbReference>
<dbReference type="PROSITE" id="PS50935">
    <property type="entry name" value="SSB"/>
    <property type="match status" value="1"/>
</dbReference>
<dbReference type="GO" id="GO:0042645">
    <property type="term" value="C:mitochondrial nucleoid"/>
    <property type="evidence" value="ECO:0007669"/>
    <property type="project" value="TreeGrafter"/>
</dbReference>
<dbReference type="Proteomes" id="UP000467841">
    <property type="component" value="Unassembled WGS sequence"/>
</dbReference>
<organism evidence="2 3">
    <name type="scientific">Microthlaspi erraticum</name>
    <dbReference type="NCBI Taxonomy" id="1685480"/>
    <lineage>
        <taxon>Eukaryota</taxon>
        <taxon>Viridiplantae</taxon>
        <taxon>Streptophyta</taxon>
        <taxon>Embryophyta</taxon>
        <taxon>Tracheophyta</taxon>
        <taxon>Spermatophyta</taxon>
        <taxon>Magnoliopsida</taxon>
        <taxon>eudicotyledons</taxon>
        <taxon>Gunneridae</taxon>
        <taxon>Pentapetalae</taxon>
        <taxon>rosids</taxon>
        <taxon>malvids</taxon>
        <taxon>Brassicales</taxon>
        <taxon>Brassicaceae</taxon>
        <taxon>Coluteocarpeae</taxon>
        <taxon>Microthlaspi</taxon>
    </lineage>
</organism>
<dbReference type="PANTHER" id="PTHR10302:SF18">
    <property type="entry name" value="PROTEIN OSB1, MITOCHONDRIAL"/>
    <property type="match status" value="1"/>
</dbReference>
<gene>
    <name evidence="2" type="ORF">MERR_LOCUS35305</name>
</gene>
<dbReference type="PANTHER" id="PTHR10302">
    <property type="entry name" value="SINGLE-STRANDED DNA-BINDING PROTEIN"/>
    <property type="match status" value="1"/>
</dbReference>
<keyword evidence="3" id="KW-1185">Reference proteome</keyword>
<dbReference type="InterPro" id="IPR000424">
    <property type="entry name" value="Primosome_PriB/ssb"/>
</dbReference>
<dbReference type="AlphaFoldDB" id="A0A6D2K8I4"/>
<name>A0A6D2K8I4_9BRAS</name>
<sequence>MNTLKLGSLIRSTASKISPIKSLRCSESSASSSIPKSRLFSNVTDGESPVYHHARLFRKPLSTRFKSNLSNSISLMGFVDRPLRVLDTESDRFGVSTLLRVKDPRDPNRSFRIALSMWDVTARKCIEHLKPNDFIHVSGRLDSCCRNENSGLGLDYQVKVTEVNYVMAPQSHALDSQIPQKPKPETVSLKVVKEEGVEETKNDKIHLWQDLFANPDKWRDNRRNNKKPTQPDFKHKETDEALWLDADTPVWVTKQLESFDQREPKHDEIHLWQALFADPDEWWDNRRNKTNPKQPDFKHKDTGEALWLDSSDTPAWITSQLESLDEKETKNDEHLWKALFANPDEWWDKRRSKKSPKQPDFTHKDTDEALWLNSYTPEWVTKELESFDQGEAADGVEETNSAEIHLWQVFFANPREWWDNRRDKTNPKQPDFKHRDTGEALWLCSSDTPAWVTRQLEMLDQRNANKRGYDHEETGRSSRLADWI</sequence>
<protein>
    <submittedName>
        <fullName evidence="2">Uncharacterized protein</fullName>
    </submittedName>
</protein>
<evidence type="ECO:0000256" key="1">
    <source>
        <dbReference type="PROSITE-ProRule" id="PRU00252"/>
    </source>
</evidence>
<dbReference type="InterPro" id="IPR011344">
    <property type="entry name" value="ssDNA-bd"/>
</dbReference>
<dbReference type="GO" id="GO:0006264">
    <property type="term" value="P:mitochondrial DNA replication"/>
    <property type="evidence" value="ECO:0007669"/>
    <property type="project" value="TreeGrafter"/>
</dbReference>
<dbReference type="EMBL" id="CACVBM020001385">
    <property type="protein sequence ID" value="CAA7048070.1"/>
    <property type="molecule type" value="Genomic_DNA"/>
</dbReference>
<reference evidence="2" key="1">
    <citation type="submission" date="2020-01" db="EMBL/GenBank/DDBJ databases">
        <authorList>
            <person name="Mishra B."/>
        </authorList>
    </citation>
    <scope>NUCLEOTIDE SEQUENCE [LARGE SCALE GENOMIC DNA]</scope>
</reference>
<keyword evidence="1" id="KW-0238">DNA-binding</keyword>